<dbReference type="EMBL" id="ML996693">
    <property type="protein sequence ID" value="KAF2401280.1"/>
    <property type="molecule type" value="Genomic_DNA"/>
</dbReference>
<evidence type="ECO:0000313" key="2">
    <source>
        <dbReference type="EMBL" id="KAF2401280.1"/>
    </source>
</evidence>
<reference evidence="2" key="1">
    <citation type="journal article" date="2020" name="Stud. Mycol.">
        <title>101 Dothideomycetes genomes: a test case for predicting lifestyles and emergence of pathogens.</title>
        <authorList>
            <person name="Haridas S."/>
            <person name="Albert R."/>
            <person name="Binder M."/>
            <person name="Bloem J."/>
            <person name="Labutti K."/>
            <person name="Salamov A."/>
            <person name="Andreopoulos B."/>
            <person name="Baker S."/>
            <person name="Barry K."/>
            <person name="Bills G."/>
            <person name="Bluhm B."/>
            <person name="Cannon C."/>
            <person name="Castanera R."/>
            <person name="Culley D."/>
            <person name="Daum C."/>
            <person name="Ezra D."/>
            <person name="Gonzalez J."/>
            <person name="Henrissat B."/>
            <person name="Kuo A."/>
            <person name="Liang C."/>
            <person name="Lipzen A."/>
            <person name="Lutzoni F."/>
            <person name="Magnuson J."/>
            <person name="Mondo S."/>
            <person name="Nolan M."/>
            <person name="Ohm R."/>
            <person name="Pangilinan J."/>
            <person name="Park H.-J."/>
            <person name="Ramirez L."/>
            <person name="Alfaro M."/>
            <person name="Sun H."/>
            <person name="Tritt A."/>
            <person name="Yoshinaga Y."/>
            <person name="Zwiers L.-H."/>
            <person name="Turgeon B."/>
            <person name="Goodwin S."/>
            <person name="Spatafora J."/>
            <person name="Crous P."/>
            <person name="Grigoriev I."/>
        </authorList>
    </citation>
    <scope>NUCLEOTIDE SEQUENCE</scope>
    <source>
        <strain evidence="2">CBS 262.69</strain>
    </source>
</reference>
<evidence type="ECO:0000313" key="3">
    <source>
        <dbReference type="Proteomes" id="UP000799640"/>
    </source>
</evidence>
<organism evidence="2 3">
    <name type="scientific">Trichodelitschia bisporula</name>
    <dbReference type="NCBI Taxonomy" id="703511"/>
    <lineage>
        <taxon>Eukaryota</taxon>
        <taxon>Fungi</taxon>
        <taxon>Dikarya</taxon>
        <taxon>Ascomycota</taxon>
        <taxon>Pezizomycotina</taxon>
        <taxon>Dothideomycetes</taxon>
        <taxon>Dothideomycetes incertae sedis</taxon>
        <taxon>Phaeotrichales</taxon>
        <taxon>Phaeotrichaceae</taxon>
        <taxon>Trichodelitschia</taxon>
    </lineage>
</organism>
<protein>
    <submittedName>
        <fullName evidence="2">Uncharacterized protein</fullName>
    </submittedName>
</protein>
<proteinExistence type="predicted"/>
<sequence length="275" mass="30907">MHRKSTSAAPGKTIHLLPLILLHHRTSTYPISRRRLVTQHSSLITIPPYSSSIHRSIFYSRIAIHHITASLNSPPKGRLLAITASPSAWSHEVEKWGNQSRRSLRPLQFVRLHRTAFAHARKMTRLLYISSHCCSAHPEASKEERPALQFVLPYNSFLDLVQRPNPACTRRPGPPEPLSKDQRRRTGPAKKVAVVQSCRVSRQSRSLLRRQHLSLSRLGRCSLAKGKATPPPPVVCCSNLRILHSYLPHRSPSSNPSSLPRRAGIGWYVPSPPLP</sequence>
<name>A0A6G1HZ26_9PEZI</name>
<accession>A0A6G1HZ26</accession>
<keyword evidence="3" id="KW-1185">Reference proteome</keyword>
<evidence type="ECO:0000256" key="1">
    <source>
        <dbReference type="SAM" id="MobiDB-lite"/>
    </source>
</evidence>
<dbReference type="Proteomes" id="UP000799640">
    <property type="component" value="Unassembled WGS sequence"/>
</dbReference>
<dbReference type="AlphaFoldDB" id="A0A6G1HZ26"/>
<gene>
    <name evidence="2" type="ORF">EJ06DRAFT_384784</name>
</gene>
<feature type="region of interest" description="Disordered" evidence="1">
    <location>
        <begin position="164"/>
        <end position="190"/>
    </location>
</feature>